<proteinExistence type="evidence at transcript level"/>
<reference evidence="1" key="1">
    <citation type="journal article" date="2007" name="PLoS Biol.">
        <title>Rate of evolution in brain-expressed genes in humans and other primates.</title>
        <authorList>
            <person name="Wang H.-Y."/>
            <person name="Chien H.-C."/>
            <person name="Osada N."/>
            <person name="Hashimoto K."/>
            <person name="Sugano S."/>
            <person name="Gojobori T."/>
            <person name="Chou C.-K."/>
            <person name="Tsai S.-F."/>
            <person name="Wu C.-I."/>
            <person name="Shen C.-K.J."/>
        </authorList>
    </citation>
    <scope>NUCLEOTIDE SEQUENCE</scope>
</reference>
<sequence length="45" mass="5465">MYSQYSNRKQEKCVPEVDISVFRLKLVRSHHIVSLFAYRLQRILL</sequence>
<protein>
    <submittedName>
        <fullName evidence="1">Macaca fascicularis brain cDNA, clone: QflA-17289</fullName>
    </submittedName>
</protein>
<accession>I7G5D2</accession>
<dbReference type="EMBL" id="AB172247">
    <property type="protein sequence ID" value="BAE89309.1"/>
    <property type="molecule type" value="mRNA"/>
</dbReference>
<organism evidence="1">
    <name type="scientific">Macaca fascicularis</name>
    <name type="common">Crab-eating macaque</name>
    <name type="synonym">Cynomolgus monkey</name>
    <dbReference type="NCBI Taxonomy" id="9541"/>
    <lineage>
        <taxon>Eukaryota</taxon>
        <taxon>Metazoa</taxon>
        <taxon>Chordata</taxon>
        <taxon>Craniata</taxon>
        <taxon>Vertebrata</taxon>
        <taxon>Euteleostomi</taxon>
        <taxon>Mammalia</taxon>
        <taxon>Eutheria</taxon>
        <taxon>Euarchontoglires</taxon>
        <taxon>Primates</taxon>
        <taxon>Haplorrhini</taxon>
        <taxon>Catarrhini</taxon>
        <taxon>Cercopithecidae</taxon>
        <taxon>Cercopithecinae</taxon>
        <taxon>Macaca</taxon>
    </lineage>
</organism>
<name>I7G5D2_MACFA</name>
<evidence type="ECO:0000313" key="1">
    <source>
        <dbReference type="EMBL" id="BAE89309.1"/>
    </source>
</evidence>
<dbReference type="AlphaFoldDB" id="I7G5D2"/>